<sequence>MSPEWFSGPYLWSLLRDEKGLAESVVVALYATAYTSAAVSALIVGFLADRFGRRKACLAQCVIHSAACLTVILGGTCLPVLFLGRVLAGMALTLLWTVFESWMVTEWNARGLEEEDGGSLGDMFAMMTTWNCASAILGGVFCHCMVSVLGSKLWPFGTGINENYGLQNVDDGEASSAGQLEVAGRGRLGGTTFLIVFFWPGVLQAAHRQANRDSDDDIPYGVISASLMASMIIGALLFSVSSSSNRSVCDARVNAKRPVWLLLSAVSIAGLSLVFLSILRSEVTQFSTFLVFEVANGVYTPSMAYIRGLVVDDKGRTGLYGLMKIPLFIFVILALGVTAEGKWGP</sequence>
<evidence type="ECO:0000256" key="4">
    <source>
        <dbReference type="ARBA" id="ARBA00022448"/>
    </source>
</evidence>
<keyword evidence="7 12" id="KW-1133">Transmembrane helix</keyword>
<dbReference type="InterPro" id="IPR036259">
    <property type="entry name" value="MFS_trans_sf"/>
</dbReference>
<dbReference type="GO" id="GO:0005886">
    <property type="term" value="C:plasma membrane"/>
    <property type="evidence" value="ECO:0007669"/>
    <property type="project" value="UniProtKB-SubCell"/>
</dbReference>
<evidence type="ECO:0000256" key="8">
    <source>
        <dbReference type="ARBA" id="ARBA00023065"/>
    </source>
</evidence>
<feature type="transmembrane region" description="Helical" evidence="12">
    <location>
        <begin position="218"/>
        <end position="238"/>
    </location>
</feature>
<dbReference type="PANTHER" id="PTHR23516:SF1">
    <property type="entry name" value="MOLYBDATE-ANION TRANSPORTER"/>
    <property type="match status" value="1"/>
</dbReference>
<evidence type="ECO:0000256" key="7">
    <source>
        <dbReference type="ARBA" id="ARBA00022989"/>
    </source>
</evidence>
<evidence type="ECO:0000256" key="3">
    <source>
        <dbReference type="ARBA" id="ARBA00021242"/>
    </source>
</evidence>
<keyword evidence="6 12" id="KW-0812">Transmembrane</keyword>
<dbReference type="GO" id="GO:0006811">
    <property type="term" value="P:monoatomic ion transport"/>
    <property type="evidence" value="ECO:0007669"/>
    <property type="project" value="UniProtKB-KW"/>
</dbReference>
<keyword evidence="8" id="KW-0406">Ion transport</keyword>
<dbReference type="Gene3D" id="1.20.1250.20">
    <property type="entry name" value="MFS general substrate transporter like domains"/>
    <property type="match status" value="1"/>
</dbReference>
<keyword evidence="5" id="KW-1003">Cell membrane</keyword>
<comment type="caution">
    <text evidence="13">The sequence shown here is derived from an EMBL/GenBank/DDBJ whole genome shotgun (WGS) entry which is preliminary data.</text>
</comment>
<dbReference type="SUPFAM" id="SSF103473">
    <property type="entry name" value="MFS general substrate transporter"/>
    <property type="match status" value="1"/>
</dbReference>
<evidence type="ECO:0000256" key="11">
    <source>
        <dbReference type="ARBA" id="ARBA00032555"/>
    </source>
</evidence>
<evidence type="ECO:0000313" key="14">
    <source>
        <dbReference type="Proteomes" id="UP001140453"/>
    </source>
</evidence>
<reference evidence="13" key="1">
    <citation type="submission" date="2022-10" db="EMBL/GenBank/DDBJ databases">
        <title>Tapping the CABI collections for fungal endophytes: first genome assemblies for Collariella, Neodidymelliopsis, Ascochyta clinopodiicola, Didymella pomorum, Didymosphaeria variabile, Neocosmospora piperis and Neocucurbitaria cava.</title>
        <authorList>
            <person name="Hill R."/>
        </authorList>
    </citation>
    <scope>NUCLEOTIDE SEQUENCE</scope>
    <source>
        <strain evidence="13">IMI 355082</strain>
    </source>
</reference>
<dbReference type="Proteomes" id="UP001140453">
    <property type="component" value="Unassembled WGS sequence"/>
</dbReference>
<accession>A0A9W8YLV8</accession>
<keyword evidence="9 12" id="KW-0472">Membrane</keyword>
<feature type="transmembrane region" description="Helical" evidence="12">
    <location>
        <begin position="285"/>
        <end position="306"/>
    </location>
</feature>
<gene>
    <name evidence="13" type="ORF">N0V93_010191</name>
</gene>
<protein>
    <recommendedName>
        <fullName evidence="3">Molybdate-anion transporter</fullName>
    </recommendedName>
    <alternativeName>
        <fullName evidence="10">Major facilitator superfamily domain-containing protein 5</fullName>
    </alternativeName>
    <alternativeName>
        <fullName evidence="11">Molybdate transporter 2 homolog</fullName>
    </alternativeName>
</protein>
<evidence type="ECO:0000256" key="9">
    <source>
        <dbReference type="ARBA" id="ARBA00023136"/>
    </source>
</evidence>
<feature type="transmembrane region" description="Helical" evidence="12">
    <location>
        <begin position="188"/>
        <end position="206"/>
    </location>
</feature>
<evidence type="ECO:0000256" key="5">
    <source>
        <dbReference type="ARBA" id="ARBA00022475"/>
    </source>
</evidence>
<dbReference type="PANTHER" id="PTHR23516">
    <property type="entry name" value="SAM (S-ADENOSYL METHIONINE) TRANSPORTER"/>
    <property type="match status" value="1"/>
</dbReference>
<keyword evidence="4" id="KW-0813">Transport</keyword>
<dbReference type="InterPro" id="IPR008509">
    <property type="entry name" value="MOT2/MFSD5"/>
</dbReference>
<comment type="function">
    <text evidence="1">Mediates high-affinity intracellular uptake of the rare oligo-element molybdenum.</text>
</comment>
<evidence type="ECO:0000256" key="1">
    <source>
        <dbReference type="ARBA" id="ARBA00003019"/>
    </source>
</evidence>
<dbReference type="Pfam" id="PF05631">
    <property type="entry name" value="MFS_5"/>
    <property type="match status" value="1"/>
</dbReference>
<evidence type="ECO:0000313" key="13">
    <source>
        <dbReference type="EMBL" id="KAJ4385760.1"/>
    </source>
</evidence>
<evidence type="ECO:0000256" key="10">
    <source>
        <dbReference type="ARBA" id="ARBA00030646"/>
    </source>
</evidence>
<evidence type="ECO:0000256" key="2">
    <source>
        <dbReference type="ARBA" id="ARBA00004651"/>
    </source>
</evidence>
<keyword evidence="14" id="KW-1185">Reference proteome</keyword>
<dbReference type="EMBL" id="JAPEVB010000007">
    <property type="protein sequence ID" value="KAJ4385760.1"/>
    <property type="molecule type" value="Genomic_DNA"/>
</dbReference>
<feature type="transmembrane region" description="Helical" evidence="12">
    <location>
        <begin position="318"/>
        <end position="339"/>
    </location>
</feature>
<feature type="transmembrane region" description="Helical" evidence="12">
    <location>
        <begin position="20"/>
        <end position="44"/>
    </location>
</feature>
<comment type="subcellular location">
    <subcellularLocation>
        <location evidence="2">Cell membrane</location>
        <topology evidence="2">Multi-pass membrane protein</topology>
    </subcellularLocation>
</comment>
<name>A0A9W8YLV8_9PEZI</name>
<dbReference type="GO" id="GO:0015098">
    <property type="term" value="F:molybdate ion transmembrane transporter activity"/>
    <property type="evidence" value="ECO:0007669"/>
    <property type="project" value="InterPro"/>
</dbReference>
<dbReference type="OrthoDB" id="263957at2759"/>
<organism evidence="13 14">
    <name type="scientific">Gnomoniopsis smithogilvyi</name>
    <dbReference type="NCBI Taxonomy" id="1191159"/>
    <lineage>
        <taxon>Eukaryota</taxon>
        <taxon>Fungi</taxon>
        <taxon>Dikarya</taxon>
        <taxon>Ascomycota</taxon>
        <taxon>Pezizomycotina</taxon>
        <taxon>Sordariomycetes</taxon>
        <taxon>Sordariomycetidae</taxon>
        <taxon>Diaporthales</taxon>
        <taxon>Gnomoniaceae</taxon>
        <taxon>Gnomoniopsis</taxon>
    </lineage>
</organism>
<dbReference type="AlphaFoldDB" id="A0A9W8YLV8"/>
<feature type="transmembrane region" description="Helical" evidence="12">
    <location>
        <begin position="56"/>
        <end position="74"/>
    </location>
</feature>
<proteinExistence type="predicted"/>
<feature type="transmembrane region" description="Helical" evidence="12">
    <location>
        <begin position="259"/>
        <end position="279"/>
    </location>
</feature>
<evidence type="ECO:0000256" key="12">
    <source>
        <dbReference type="SAM" id="Phobius"/>
    </source>
</evidence>
<evidence type="ECO:0000256" key="6">
    <source>
        <dbReference type="ARBA" id="ARBA00022692"/>
    </source>
</evidence>